<dbReference type="Gene3D" id="1.10.1400.10">
    <property type="match status" value="1"/>
</dbReference>
<keyword evidence="8" id="KW-1185">Reference proteome</keyword>
<organism evidence="7 8">
    <name type="scientific">Ruania alba</name>
    <dbReference type="NCBI Taxonomy" id="648782"/>
    <lineage>
        <taxon>Bacteria</taxon>
        <taxon>Bacillati</taxon>
        <taxon>Actinomycetota</taxon>
        <taxon>Actinomycetes</taxon>
        <taxon>Micrococcales</taxon>
        <taxon>Ruaniaceae</taxon>
        <taxon>Ruania</taxon>
    </lineage>
</organism>
<feature type="region of interest" description="Disordered" evidence="6">
    <location>
        <begin position="245"/>
        <end position="280"/>
    </location>
</feature>
<accession>A0A1H5MXJ6</accession>
<dbReference type="EMBL" id="FNTX01000002">
    <property type="protein sequence ID" value="SEE94082.1"/>
    <property type="molecule type" value="Genomic_DNA"/>
</dbReference>
<proteinExistence type="inferred from homology"/>
<dbReference type="Pfam" id="PF01804">
    <property type="entry name" value="Penicil_amidase"/>
    <property type="match status" value="1"/>
</dbReference>
<protein>
    <submittedName>
        <fullName evidence="7">Penicillin amidase</fullName>
    </submittedName>
</protein>
<evidence type="ECO:0000256" key="2">
    <source>
        <dbReference type="ARBA" id="ARBA00022801"/>
    </source>
</evidence>
<name>A0A1H5MXJ6_9MICO</name>
<dbReference type="PANTHER" id="PTHR34218:SF4">
    <property type="entry name" value="ACYL-HOMOSERINE LACTONE ACYLASE QUIP"/>
    <property type="match status" value="1"/>
</dbReference>
<feature type="compositionally biased region" description="Low complexity" evidence="6">
    <location>
        <begin position="245"/>
        <end position="263"/>
    </location>
</feature>
<feature type="binding site" evidence="5">
    <location>
        <position position="197"/>
    </location>
    <ligand>
        <name>Ca(2+)</name>
        <dbReference type="ChEBI" id="CHEBI:29108"/>
    </ligand>
</feature>
<keyword evidence="3" id="KW-0865">Zymogen</keyword>
<gene>
    <name evidence="7" type="ORF">SAMN04488554_3738</name>
</gene>
<dbReference type="InterPro" id="IPR014395">
    <property type="entry name" value="Pen/GL7ACA/AHL_acylase"/>
</dbReference>
<dbReference type="Proteomes" id="UP000199220">
    <property type="component" value="Unassembled WGS sequence"/>
</dbReference>
<dbReference type="InterPro" id="IPR043146">
    <property type="entry name" value="Penicillin_amidase_N_B-knob"/>
</dbReference>
<dbReference type="SUPFAM" id="SSF56235">
    <property type="entry name" value="N-terminal nucleophile aminohydrolases (Ntn hydrolases)"/>
    <property type="match status" value="1"/>
</dbReference>
<dbReference type="AlphaFoldDB" id="A0A1H5MXJ6"/>
<dbReference type="PIRSF" id="PIRSF001227">
    <property type="entry name" value="Pen_acylase"/>
    <property type="match status" value="1"/>
</dbReference>
<feature type="binding site" evidence="5">
    <location>
        <position position="390"/>
    </location>
    <ligand>
        <name>Ca(2+)</name>
        <dbReference type="ChEBI" id="CHEBI:29108"/>
    </ligand>
</feature>
<dbReference type="InterPro" id="IPR029055">
    <property type="entry name" value="Ntn_hydrolases_N"/>
</dbReference>
<dbReference type="GO" id="GO:0046872">
    <property type="term" value="F:metal ion binding"/>
    <property type="evidence" value="ECO:0007669"/>
    <property type="project" value="UniProtKB-KW"/>
</dbReference>
<evidence type="ECO:0000313" key="8">
    <source>
        <dbReference type="Proteomes" id="UP000199220"/>
    </source>
</evidence>
<keyword evidence="5" id="KW-0479">Metal-binding</keyword>
<feature type="binding site" evidence="5">
    <location>
        <position position="387"/>
    </location>
    <ligand>
        <name>Ca(2+)</name>
        <dbReference type="ChEBI" id="CHEBI:29108"/>
    </ligand>
</feature>
<keyword evidence="5" id="KW-0106">Calcium</keyword>
<comment type="similarity">
    <text evidence="1">Belongs to the peptidase S45 family.</text>
</comment>
<evidence type="ECO:0000313" key="7">
    <source>
        <dbReference type="EMBL" id="SEE94082.1"/>
    </source>
</evidence>
<feature type="binding site" evidence="5">
    <location>
        <position position="590"/>
    </location>
    <ligand>
        <name>Ca(2+)</name>
        <dbReference type="ChEBI" id="CHEBI:29108"/>
    </ligand>
</feature>
<dbReference type="CDD" id="cd03747">
    <property type="entry name" value="Ntn_PGA_like"/>
    <property type="match status" value="1"/>
</dbReference>
<dbReference type="Gene3D" id="2.30.120.10">
    <property type="match status" value="1"/>
</dbReference>
<dbReference type="InterPro" id="IPR023343">
    <property type="entry name" value="Penicillin_amidase_dom1"/>
</dbReference>
<dbReference type="GO" id="GO:0017000">
    <property type="term" value="P:antibiotic biosynthetic process"/>
    <property type="evidence" value="ECO:0007669"/>
    <property type="project" value="InterPro"/>
</dbReference>
<dbReference type="Gene3D" id="1.10.439.10">
    <property type="entry name" value="Penicillin Amidohydrolase, domain 1"/>
    <property type="match status" value="1"/>
</dbReference>
<dbReference type="PANTHER" id="PTHR34218">
    <property type="entry name" value="PEPTIDASE S45 PENICILLIN AMIDASE"/>
    <property type="match status" value="1"/>
</dbReference>
<evidence type="ECO:0000256" key="1">
    <source>
        <dbReference type="ARBA" id="ARBA00006586"/>
    </source>
</evidence>
<evidence type="ECO:0000256" key="3">
    <source>
        <dbReference type="ARBA" id="ARBA00023145"/>
    </source>
</evidence>
<evidence type="ECO:0000256" key="5">
    <source>
        <dbReference type="PIRSR" id="PIRSR001227-2"/>
    </source>
</evidence>
<dbReference type="STRING" id="648782.SAMN04488554_3738"/>
<comment type="cofactor">
    <cofactor evidence="5">
        <name>Ca(2+)</name>
        <dbReference type="ChEBI" id="CHEBI:29108"/>
    </cofactor>
    <text evidence="5">Binds 1 Ca(2+) ion per dimer.</text>
</comment>
<dbReference type="Gene3D" id="3.60.20.10">
    <property type="entry name" value="Glutamine Phosphoribosylpyrophosphate, subunit 1, domain 1"/>
    <property type="match status" value="1"/>
</dbReference>
<feature type="active site" description="Nucleophile" evidence="4">
    <location>
        <position position="309"/>
    </location>
</feature>
<evidence type="ECO:0000256" key="4">
    <source>
        <dbReference type="PIRSR" id="PIRSR001227-1"/>
    </source>
</evidence>
<evidence type="ECO:0000256" key="6">
    <source>
        <dbReference type="SAM" id="MobiDB-lite"/>
    </source>
</evidence>
<keyword evidence="2" id="KW-0378">Hydrolase</keyword>
<dbReference type="InterPro" id="IPR043147">
    <property type="entry name" value="Penicillin_amidase_A-knob"/>
</dbReference>
<reference evidence="8" key="1">
    <citation type="submission" date="2016-10" db="EMBL/GenBank/DDBJ databases">
        <authorList>
            <person name="Varghese N."/>
            <person name="Submissions S."/>
        </authorList>
    </citation>
    <scope>NUCLEOTIDE SEQUENCE [LARGE SCALE GENOMIC DNA]</scope>
    <source>
        <strain evidence="8">DSM 21368</strain>
    </source>
</reference>
<dbReference type="GO" id="GO:0016811">
    <property type="term" value="F:hydrolase activity, acting on carbon-nitrogen (but not peptide) bonds, in linear amides"/>
    <property type="evidence" value="ECO:0007669"/>
    <property type="project" value="InterPro"/>
</dbReference>
<sequence length="893" mass="95662">MVRRIALAISAVLVVALVAGAVTTALFVRRPLPEHDGEQQVPGLGAAVEVIRDERGIPHIYADTAVDLFMAQGYVHAQDRFFEMDYRRHLTAGRLAELVGDVETAITADQVIRTMGWRRVAEQEWDLLEPQSRTYLTAYADGVNAYISEHSPTSMGLEYTVLGLDVEVDDIEPWDPIDSLAWLKAMAWDLVGNYSDELERAAAYGQTGDLDMVEAIFPDYPSAQNLPILPTTREVDAQAERAAELANAAAPDASGGDADAAPAEQTGGAGTRDASGTDGRTGALAAMETTLDALTAVPAPLGAGEGVGSNSWVVSGDHTATGAPLLANDPHLGPSAPGIWYQAGLHCRSTGPECPFDVSGFTFAGMPGVIIGQNADLAWGLTNLTADTSDFFLERLYPDGSYLYDGARYPITERTETIEVNGGEPIELTVRSTEHGPIISDVLASTRGAGGVPLPENSPPAGLSGFAVALSWTALTPGRTMDAVFAIDRAADAEDIAAAAALFEVPTQNIVFATAEGDIGYQAPGRIPVRAAVGDGVVPADGSWPRPGWDPRYDWQGFLDPDELPAALNPESGYIVAANQPVLTPSRYPDFGTDFAYGYRAQAIRDELSAVVEAGEPLTAEHMSEIQLNEVNPAAEMLVPALLELDTSGLEGSEEFVVEAVELFEDWDYVNDADSAAAAYFSSVWTNLLRLTFWDQVAEVQRPSGGSRWIESVRLLLEDEDNPWWDDRATLNEVEQRDKILLQALADARTQLTVSLGKNPQDWRWGRVHLLTPTHPVLGGDGVPGVVADYMNLSTAELGGGPSIVNANGWSTAVWNDGYPDFSVTAVPSMRMVADLADLDASTWVNLTGNSGHPGSAHYDDQYEAWATGETFAWPFSRQAVEESGSSTLTLQP</sequence>
<dbReference type="InterPro" id="IPR002692">
    <property type="entry name" value="S45"/>
</dbReference>